<organism evidence="3 4">
    <name type="scientific">Sphaerotilus sulfidivorans</name>
    <dbReference type="NCBI Taxonomy" id="639200"/>
    <lineage>
        <taxon>Bacteria</taxon>
        <taxon>Pseudomonadati</taxon>
        <taxon>Pseudomonadota</taxon>
        <taxon>Betaproteobacteria</taxon>
        <taxon>Burkholderiales</taxon>
        <taxon>Sphaerotilaceae</taxon>
        <taxon>Sphaerotilus</taxon>
    </lineage>
</organism>
<accession>A0A5C1PZX8</accession>
<dbReference type="EMBL" id="JBEPLS010000001">
    <property type="protein sequence ID" value="MET3602394.1"/>
    <property type="molecule type" value="Genomic_DNA"/>
</dbReference>
<reference evidence="3 4" key="1">
    <citation type="submission" date="2019-02" db="EMBL/GenBank/DDBJ databases">
        <title>Complete Genome Sequence and Methylome Analysis of Sphaerotilus natans subsp. sulfidivorans D-507.</title>
        <authorList>
            <person name="Fomenkov A."/>
            <person name="Gridneva E."/>
            <person name="Smolyakov D."/>
            <person name="Dubinina G."/>
            <person name="Vincze T."/>
            <person name="Grabovich M."/>
            <person name="Roberts R.J."/>
        </authorList>
    </citation>
    <scope>NUCLEOTIDE SEQUENCE [LARGE SCALE GENOMIC DNA]</scope>
    <source>
        <strain evidence="3 4">D-507</strain>
    </source>
</reference>
<sequence>MKVFDLQCEAGHGFEGWFGSEEDYQSQCARGLLTCPLCGSAEVVRLPSAPRLNLSTSRAETPSARSAAPVQVPSTRPVSHPAPAATPERQQAEAIFLQAVRHVLAHTEDVGPRFAEEARRIHHGDAEARGIRGQATPEERRELREEGIEVLALPVPEGLDGPLQ</sequence>
<reference evidence="2 5" key="2">
    <citation type="submission" date="2024-06" db="EMBL/GenBank/DDBJ databases">
        <title>Genomic Encyclopedia of Type Strains, Phase IV (KMG-IV): sequencing the most valuable type-strain genomes for metagenomic binning, comparative biology and taxonomic classification.</title>
        <authorList>
            <person name="Goeker M."/>
        </authorList>
    </citation>
    <scope>NUCLEOTIDE SEQUENCE [LARGE SCALE GENOMIC DNA]</scope>
    <source>
        <strain evidence="2 5">D-501</strain>
    </source>
</reference>
<evidence type="ECO:0000313" key="4">
    <source>
        <dbReference type="Proteomes" id="UP000323522"/>
    </source>
</evidence>
<evidence type="ECO:0000313" key="2">
    <source>
        <dbReference type="EMBL" id="MET3602394.1"/>
    </source>
</evidence>
<protein>
    <submittedName>
        <fullName evidence="3">DUF1178 family protein</fullName>
    </submittedName>
</protein>
<name>A0A5C1PZX8_9BURK</name>
<gene>
    <name evidence="2" type="ORF">ABIC99_000170</name>
    <name evidence="3" type="ORF">EWH46_10800</name>
</gene>
<dbReference type="Proteomes" id="UP001549111">
    <property type="component" value="Unassembled WGS sequence"/>
</dbReference>
<dbReference type="KEGG" id="snn:EWH46_10800"/>
<evidence type="ECO:0000313" key="3">
    <source>
        <dbReference type="EMBL" id="QEN01215.1"/>
    </source>
</evidence>
<dbReference type="InterPro" id="IPR009562">
    <property type="entry name" value="DUF1178"/>
</dbReference>
<evidence type="ECO:0000256" key="1">
    <source>
        <dbReference type="SAM" id="MobiDB-lite"/>
    </source>
</evidence>
<feature type="region of interest" description="Disordered" evidence="1">
    <location>
        <begin position="55"/>
        <end position="88"/>
    </location>
</feature>
<evidence type="ECO:0000313" key="5">
    <source>
        <dbReference type="Proteomes" id="UP001549111"/>
    </source>
</evidence>
<dbReference type="Pfam" id="PF06676">
    <property type="entry name" value="DUF1178"/>
    <property type="match status" value="1"/>
</dbReference>
<dbReference type="OrthoDB" id="5295943at2"/>
<feature type="compositionally biased region" description="Polar residues" evidence="1">
    <location>
        <begin position="55"/>
        <end position="64"/>
    </location>
</feature>
<dbReference type="PIRSF" id="PIRSF032131">
    <property type="entry name" value="UCP032131"/>
    <property type="match status" value="1"/>
</dbReference>
<proteinExistence type="predicted"/>
<dbReference type="RefSeq" id="WP_149503918.1">
    <property type="nucleotide sequence ID" value="NZ_CP035708.1"/>
</dbReference>
<keyword evidence="5" id="KW-1185">Reference proteome</keyword>
<dbReference type="Proteomes" id="UP000323522">
    <property type="component" value="Chromosome"/>
</dbReference>
<dbReference type="AlphaFoldDB" id="A0A5C1PZX8"/>
<dbReference type="EMBL" id="CP035708">
    <property type="protein sequence ID" value="QEN01215.1"/>
    <property type="molecule type" value="Genomic_DNA"/>
</dbReference>